<keyword evidence="6" id="KW-0479">Metal-binding</keyword>
<evidence type="ECO:0000313" key="9">
    <source>
        <dbReference type="Proteomes" id="UP001596143"/>
    </source>
</evidence>
<comment type="pathway">
    <text evidence="5 6">Sulfur metabolism; hydrogen sulfide biosynthesis; sulfite from sulfate.</text>
</comment>
<keyword evidence="4 6" id="KW-0411">Iron-sulfur</keyword>
<dbReference type="NCBIfam" id="NF002537">
    <property type="entry name" value="PRK02090.1"/>
    <property type="match status" value="1"/>
</dbReference>
<dbReference type="HAMAP" id="MF_00063">
    <property type="entry name" value="CysH"/>
    <property type="match status" value="1"/>
</dbReference>
<dbReference type="EC" id="1.8.4.10" evidence="6"/>
<dbReference type="NCBIfam" id="TIGR00434">
    <property type="entry name" value="cysH"/>
    <property type="match status" value="1"/>
</dbReference>
<dbReference type="InterPro" id="IPR004511">
    <property type="entry name" value="PAPS/APS_Rdtase"/>
</dbReference>
<sequence length="236" mass="27710">MTYVYETVTEDALQSLTKEWEEWKAIDVLKWTYDTYGEEVVYASSLGAEGMVLLHLIQQVNPSATVVFIDTDYHFSETYRFLEEVKNYFSTLNIQSIQPELTPAEQKTRYGDKLWEKDPDQCCAIRKLAPLEKELTKYEAWISGLRREQSPTRQHVQFVNKDNRFRKIKICPLIHWTWDEVWDYINTHSLPYHPLHDQNYPSIGCFPCTAPVLEGEDLRSGRWQGLGKTECGLHRP</sequence>
<comment type="subcellular location">
    <subcellularLocation>
        <location evidence="6">Cytoplasm</location>
    </subcellularLocation>
</comment>
<dbReference type="InterPro" id="IPR002500">
    <property type="entry name" value="PAPS_reduct_dom"/>
</dbReference>
<evidence type="ECO:0000256" key="1">
    <source>
        <dbReference type="ARBA" id="ARBA00009732"/>
    </source>
</evidence>
<dbReference type="SUPFAM" id="SSF52402">
    <property type="entry name" value="Adenine nucleotide alpha hydrolases-like"/>
    <property type="match status" value="1"/>
</dbReference>
<feature type="binding site" evidence="6">
    <location>
        <position position="122"/>
    </location>
    <ligand>
        <name>[4Fe-4S] cluster</name>
        <dbReference type="ChEBI" id="CHEBI:49883"/>
    </ligand>
</feature>
<gene>
    <name evidence="6" type="primary">cysH</name>
    <name evidence="8" type="ORF">ACFPTR_04870</name>
</gene>
<dbReference type="Pfam" id="PF01507">
    <property type="entry name" value="PAPS_reduct"/>
    <property type="match status" value="1"/>
</dbReference>
<dbReference type="PIRSF" id="PIRSF000857">
    <property type="entry name" value="PAPS_reductase"/>
    <property type="match status" value="1"/>
</dbReference>
<evidence type="ECO:0000256" key="3">
    <source>
        <dbReference type="ARBA" id="ARBA00023004"/>
    </source>
</evidence>
<keyword evidence="2 6" id="KW-0560">Oxidoreductase</keyword>
<evidence type="ECO:0000256" key="2">
    <source>
        <dbReference type="ARBA" id="ARBA00023002"/>
    </source>
</evidence>
<reference evidence="9" key="1">
    <citation type="journal article" date="2019" name="Int. J. Syst. Evol. Microbiol.">
        <title>The Global Catalogue of Microorganisms (GCM) 10K type strain sequencing project: providing services to taxonomists for standard genome sequencing and annotation.</title>
        <authorList>
            <consortium name="The Broad Institute Genomics Platform"/>
            <consortium name="The Broad Institute Genome Sequencing Center for Infectious Disease"/>
            <person name="Wu L."/>
            <person name="Ma J."/>
        </authorList>
    </citation>
    <scope>NUCLEOTIDE SEQUENCE [LARGE SCALE GENOMIC DNA]</scope>
    <source>
        <strain evidence="9">CGMCC 1.15790</strain>
    </source>
</reference>
<dbReference type="InterPro" id="IPR014729">
    <property type="entry name" value="Rossmann-like_a/b/a_fold"/>
</dbReference>
<evidence type="ECO:0000256" key="4">
    <source>
        <dbReference type="ARBA" id="ARBA00023014"/>
    </source>
</evidence>
<evidence type="ECO:0000256" key="5">
    <source>
        <dbReference type="ARBA" id="ARBA00024327"/>
    </source>
</evidence>
<dbReference type="EMBL" id="JBHSPF010000018">
    <property type="protein sequence ID" value="MFC5628226.1"/>
    <property type="molecule type" value="Genomic_DNA"/>
</dbReference>
<dbReference type="Proteomes" id="UP001596143">
    <property type="component" value="Unassembled WGS sequence"/>
</dbReference>
<feature type="domain" description="Phosphoadenosine phosphosulphate reductase" evidence="7">
    <location>
        <begin position="40"/>
        <end position="211"/>
    </location>
</feature>
<evidence type="ECO:0000259" key="7">
    <source>
        <dbReference type="Pfam" id="PF01507"/>
    </source>
</evidence>
<name>A0ABW0U6G9_9BACI</name>
<dbReference type="RefSeq" id="WP_270897493.1">
    <property type="nucleotide sequence ID" value="NZ_JBHSPF010000018.1"/>
</dbReference>
<proteinExistence type="inferred from homology"/>
<feature type="binding site" evidence="6">
    <location>
        <position position="205"/>
    </location>
    <ligand>
        <name>[4Fe-4S] cluster</name>
        <dbReference type="ChEBI" id="CHEBI:49883"/>
    </ligand>
</feature>
<keyword evidence="9" id="KW-1185">Reference proteome</keyword>
<dbReference type="PANTHER" id="PTHR46509:SF1">
    <property type="entry name" value="PHOSPHOADENOSINE PHOSPHOSULFATE REDUCTASE"/>
    <property type="match status" value="1"/>
</dbReference>
<dbReference type="Gene3D" id="3.40.50.620">
    <property type="entry name" value="HUPs"/>
    <property type="match status" value="1"/>
</dbReference>
<comment type="cofactor">
    <cofactor evidence="6">
        <name>[4Fe-4S] cluster</name>
        <dbReference type="ChEBI" id="CHEBI:49883"/>
    </cofactor>
    <text evidence="6">Binds 1 [4Fe-4S] cluster per subunit.</text>
</comment>
<comment type="similarity">
    <text evidence="1 6">Belongs to the PAPS reductase family. CysH subfamily.</text>
</comment>
<dbReference type="PANTHER" id="PTHR46509">
    <property type="entry name" value="PHOSPHOADENOSINE PHOSPHOSULFATE REDUCTASE"/>
    <property type="match status" value="1"/>
</dbReference>
<feature type="binding site" evidence="6">
    <location>
        <position position="123"/>
    </location>
    <ligand>
        <name>[4Fe-4S] cluster</name>
        <dbReference type="ChEBI" id="CHEBI:49883"/>
    </ligand>
</feature>
<accession>A0ABW0U6G9</accession>
<feature type="active site" description="Nucleophile; cysteine thiosulfonate intermediate" evidence="6">
    <location>
        <position position="231"/>
    </location>
</feature>
<evidence type="ECO:0000313" key="8">
    <source>
        <dbReference type="EMBL" id="MFC5628226.1"/>
    </source>
</evidence>
<dbReference type="CDD" id="cd23945">
    <property type="entry name" value="PAPS_reductase"/>
    <property type="match status" value="1"/>
</dbReference>
<comment type="function">
    <text evidence="6">Catalyzes the formation of sulfite from adenosine 5'-phosphosulfate (APS) using thioredoxin as an electron donor.</text>
</comment>
<protein>
    <recommendedName>
        <fullName evidence="6">Adenosine 5'-phosphosulfate reductase</fullName>
        <shortName evidence="6">APS reductase</shortName>
        <ecNumber evidence="6">1.8.4.10</ecNumber>
    </recommendedName>
    <alternativeName>
        <fullName evidence="6">5'-adenylylsulfate reductase</fullName>
    </alternativeName>
    <alternativeName>
        <fullName evidence="6">Thioredoxin-dependent 5'-adenylylsulfate reductase</fullName>
    </alternativeName>
</protein>
<dbReference type="GO" id="GO:0004604">
    <property type="term" value="F:phosphoadenylyl-sulfate reductase (thioredoxin) activity"/>
    <property type="evidence" value="ECO:0007669"/>
    <property type="project" value="UniProtKB-EC"/>
</dbReference>
<keyword evidence="3 6" id="KW-0408">Iron</keyword>
<feature type="binding site" evidence="6">
    <location>
        <position position="208"/>
    </location>
    <ligand>
        <name>[4Fe-4S] cluster</name>
        <dbReference type="ChEBI" id="CHEBI:49883"/>
    </ligand>
</feature>
<comment type="caution">
    <text evidence="8">The sequence shown here is derived from an EMBL/GenBank/DDBJ whole genome shotgun (WGS) entry which is preliminary data.</text>
</comment>
<organism evidence="8 9">
    <name type="scientific">Aliibacillus thermotolerans</name>
    <dbReference type="NCBI Taxonomy" id="1834418"/>
    <lineage>
        <taxon>Bacteria</taxon>
        <taxon>Bacillati</taxon>
        <taxon>Bacillota</taxon>
        <taxon>Bacilli</taxon>
        <taxon>Bacillales</taxon>
        <taxon>Bacillaceae</taxon>
        <taxon>Aliibacillus</taxon>
    </lineage>
</organism>
<comment type="catalytic activity">
    <reaction evidence="6">
        <text>[thioredoxin]-disulfide + sulfite + AMP + 2 H(+) = adenosine 5'-phosphosulfate + [thioredoxin]-dithiol</text>
        <dbReference type="Rhea" id="RHEA:21976"/>
        <dbReference type="Rhea" id="RHEA-COMP:10698"/>
        <dbReference type="Rhea" id="RHEA-COMP:10700"/>
        <dbReference type="ChEBI" id="CHEBI:15378"/>
        <dbReference type="ChEBI" id="CHEBI:17359"/>
        <dbReference type="ChEBI" id="CHEBI:29950"/>
        <dbReference type="ChEBI" id="CHEBI:50058"/>
        <dbReference type="ChEBI" id="CHEBI:58243"/>
        <dbReference type="ChEBI" id="CHEBI:456215"/>
        <dbReference type="EC" id="1.8.4.10"/>
    </reaction>
</comment>
<keyword evidence="6" id="KW-0963">Cytoplasm</keyword>
<evidence type="ECO:0000256" key="6">
    <source>
        <dbReference type="HAMAP-Rule" id="MF_00063"/>
    </source>
</evidence>